<dbReference type="OrthoDB" id="268521at2759"/>
<dbReference type="InterPro" id="IPR000114">
    <property type="entry name" value="Ribosomal_uL16_bact-type"/>
</dbReference>
<dbReference type="GO" id="GO:0019843">
    <property type="term" value="F:rRNA binding"/>
    <property type="evidence" value="ECO:0007669"/>
    <property type="project" value="InterPro"/>
</dbReference>
<sequence length="241" mass="28211">MNKLNRICVTSLLTNYRCLQQIRNSYNYPVTFEKVVFPPDGKFQLPAMPPEPVYDEALGEVKKKLNRRMIEARGYEPIHTELIHKQFGLAAISGGFITGADFAYLQEHVNKLLKKNQFAVWRVDAPWLPRTRRLRGTKRGGGKGPIHHFETPVRAGRIILEVGGYILEAEARAILMTCLQRFPFPIEFVSDELLQRRRDVEVKIKEQNENKFDWDTMIKYNMQGCQYWLSPYDVIWKCKYK</sequence>
<gene>
    <name evidence="5" type="ORF">MENT_LOCUS4523</name>
</gene>
<evidence type="ECO:0000313" key="6">
    <source>
        <dbReference type="Proteomes" id="UP000580250"/>
    </source>
</evidence>
<dbReference type="Pfam" id="PF00252">
    <property type="entry name" value="Ribosomal_L16"/>
    <property type="match status" value="1"/>
</dbReference>
<dbReference type="PANTHER" id="PTHR12220:SF13">
    <property type="entry name" value="LARGE RIBOSOMAL SUBUNIT PROTEIN UL16M"/>
    <property type="match status" value="1"/>
</dbReference>
<name>A0A6V7TUY8_MELEN</name>
<dbReference type="GO" id="GO:0003735">
    <property type="term" value="F:structural constituent of ribosome"/>
    <property type="evidence" value="ECO:0007669"/>
    <property type="project" value="InterPro"/>
</dbReference>
<dbReference type="EMBL" id="CAJEWN010000015">
    <property type="protein sequence ID" value="CAD2134821.1"/>
    <property type="molecule type" value="Genomic_DNA"/>
</dbReference>
<keyword evidence="3" id="KW-0687">Ribonucleoprotein</keyword>
<dbReference type="GO" id="GO:0032543">
    <property type="term" value="P:mitochondrial translation"/>
    <property type="evidence" value="ECO:0007669"/>
    <property type="project" value="TreeGrafter"/>
</dbReference>
<dbReference type="SUPFAM" id="SSF54686">
    <property type="entry name" value="Ribosomal protein L16p/L10e"/>
    <property type="match status" value="1"/>
</dbReference>
<evidence type="ECO:0000313" key="5">
    <source>
        <dbReference type="EMBL" id="CAD2134821.1"/>
    </source>
</evidence>
<protein>
    <recommendedName>
        <fullName evidence="4">Large ribosomal subunit protein uL16m</fullName>
    </recommendedName>
</protein>
<dbReference type="AlphaFoldDB" id="A0A6V7TUY8"/>
<keyword evidence="2" id="KW-0689">Ribosomal protein</keyword>
<dbReference type="Proteomes" id="UP000580250">
    <property type="component" value="Unassembled WGS sequence"/>
</dbReference>
<proteinExistence type="inferred from homology"/>
<reference evidence="5 6" key="1">
    <citation type="submission" date="2020-08" db="EMBL/GenBank/DDBJ databases">
        <authorList>
            <person name="Koutsovoulos G."/>
            <person name="Danchin GJ E."/>
        </authorList>
    </citation>
    <scope>NUCLEOTIDE SEQUENCE [LARGE SCALE GENOMIC DNA]</scope>
</reference>
<comment type="similarity">
    <text evidence="1">Belongs to the universal ribosomal protein uL16 family.</text>
</comment>
<dbReference type="PANTHER" id="PTHR12220">
    <property type="entry name" value="50S/60S RIBOSOMAL PROTEIN L16"/>
    <property type="match status" value="1"/>
</dbReference>
<evidence type="ECO:0000256" key="2">
    <source>
        <dbReference type="ARBA" id="ARBA00022980"/>
    </source>
</evidence>
<evidence type="ECO:0000256" key="3">
    <source>
        <dbReference type="ARBA" id="ARBA00023274"/>
    </source>
</evidence>
<dbReference type="GO" id="GO:0005762">
    <property type="term" value="C:mitochondrial large ribosomal subunit"/>
    <property type="evidence" value="ECO:0007669"/>
    <property type="project" value="TreeGrafter"/>
</dbReference>
<evidence type="ECO:0000256" key="4">
    <source>
        <dbReference type="ARBA" id="ARBA00035302"/>
    </source>
</evidence>
<dbReference type="InterPro" id="IPR047873">
    <property type="entry name" value="Ribosomal_uL16"/>
</dbReference>
<evidence type="ECO:0000256" key="1">
    <source>
        <dbReference type="ARBA" id="ARBA00008931"/>
    </source>
</evidence>
<accession>A0A6V7TUY8</accession>
<organism evidence="5 6">
    <name type="scientific">Meloidogyne enterolobii</name>
    <name type="common">Root-knot nematode worm</name>
    <name type="synonym">Meloidogyne mayaguensis</name>
    <dbReference type="NCBI Taxonomy" id="390850"/>
    <lineage>
        <taxon>Eukaryota</taxon>
        <taxon>Metazoa</taxon>
        <taxon>Ecdysozoa</taxon>
        <taxon>Nematoda</taxon>
        <taxon>Chromadorea</taxon>
        <taxon>Rhabditida</taxon>
        <taxon>Tylenchina</taxon>
        <taxon>Tylenchomorpha</taxon>
        <taxon>Tylenchoidea</taxon>
        <taxon>Meloidogynidae</taxon>
        <taxon>Meloidogyninae</taxon>
        <taxon>Meloidogyne</taxon>
    </lineage>
</organism>
<dbReference type="InterPro" id="IPR036920">
    <property type="entry name" value="Ribosomal_uL16_sf"/>
</dbReference>
<comment type="caution">
    <text evidence="5">The sequence shown here is derived from an EMBL/GenBank/DDBJ whole genome shotgun (WGS) entry which is preliminary data.</text>
</comment>
<dbReference type="Gene3D" id="3.90.1170.10">
    <property type="entry name" value="Ribosomal protein L10e/L16"/>
    <property type="match status" value="1"/>
</dbReference>